<feature type="domain" description="PurM-like N-terminal" evidence="13">
    <location>
        <begin position="57"/>
        <end position="161"/>
    </location>
</feature>
<protein>
    <recommendedName>
        <fullName evidence="4 12">Phosphoribosylformylglycinamidine cyclo-ligase</fullName>
        <ecNumber evidence="3 12">6.3.3.1</ecNumber>
    </recommendedName>
    <alternativeName>
        <fullName evidence="9 12">AIR synthase</fullName>
    </alternativeName>
    <alternativeName>
        <fullName evidence="10 12">AIRS</fullName>
    </alternativeName>
    <alternativeName>
        <fullName evidence="8 12">Phosphoribosyl-aminoimidazole synthetase</fullName>
    </alternativeName>
</protein>
<dbReference type="GO" id="GO:0004637">
    <property type="term" value="F:phosphoribosylamine-glycine ligase activity"/>
    <property type="evidence" value="ECO:0007669"/>
    <property type="project" value="TreeGrafter"/>
</dbReference>
<evidence type="ECO:0000256" key="11">
    <source>
        <dbReference type="ARBA" id="ARBA00049057"/>
    </source>
</evidence>
<evidence type="ECO:0000256" key="8">
    <source>
        <dbReference type="ARBA" id="ARBA00031908"/>
    </source>
</evidence>
<dbReference type="GO" id="GO:0005829">
    <property type="term" value="C:cytosol"/>
    <property type="evidence" value="ECO:0007669"/>
    <property type="project" value="TreeGrafter"/>
</dbReference>
<organism evidence="15 16">
    <name type="scientific">Staphylococcus schweitzeri</name>
    <dbReference type="NCBI Taxonomy" id="1654388"/>
    <lineage>
        <taxon>Bacteria</taxon>
        <taxon>Bacillati</taxon>
        <taxon>Bacillota</taxon>
        <taxon>Bacilli</taxon>
        <taxon>Bacillales</taxon>
        <taxon>Staphylococcaceae</taxon>
        <taxon>Staphylococcus</taxon>
    </lineage>
</organism>
<evidence type="ECO:0000256" key="7">
    <source>
        <dbReference type="ARBA" id="ARBA00022840"/>
    </source>
</evidence>
<evidence type="ECO:0000256" key="6">
    <source>
        <dbReference type="ARBA" id="ARBA00022741"/>
    </source>
</evidence>
<dbReference type="NCBIfam" id="TIGR00878">
    <property type="entry name" value="purM"/>
    <property type="match status" value="1"/>
</dbReference>
<dbReference type="UniPathway" id="UPA00074">
    <property type="reaction ID" value="UER00129"/>
</dbReference>
<dbReference type="InterPro" id="IPR004733">
    <property type="entry name" value="PurM_cligase"/>
</dbReference>
<evidence type="ECO:0000256" key="10">
    <source>
        <dbReference type="ARBA" id="ARBA00033093"/>
    </source>
</evidence>
<dbReference type="EMBL" id="CCEH01000009">
    <property type="protein sequence ID" value="CDR28183.1"/>
    <property type="molecule type" value="Genomic_DNA"/>
</dbReference>
<dbReference type="GO" id="GO:0004641">
    <property type="term" value="F:phosphoribosylformylglycinamidine cyclo-ligase activity"/>
    <property type="evidence" value="ECO:0007669"/>
    <property type="project" value="UniProtKB-UniRule"/>
</dbReference>
<dbReference type="CDD" id="cd02196">
    <property type="entry name" value="PurM"/>
    <property type="match status" value="1"/>
</dbReference>
<comment type="subcellular location">
    <subcellularLocation>
        <location evidence="12">Cytoplasm</location>
    </subcellularLocation>
</comment>
<dbReference type="GO" id="GO:0006189">
    <property type="term" value="P:'de novo' IMP biosynthetic process"/>
    <property type="evidence" value="ECO:0007669"/>
    <property type="project" value="UniProtKB-UniRule"/>
</dbReference>
<keyword evidence="5 12" id="KW-0436">Ligase</keyword>
<dbReference type="FunFam" id="3.30.1330.10:FF:000001">
    <property type="entry name" value="Phosphoribosylformylglycinamidine cyclo-ligase"/>
    <property type="match status" value="1"/>
</dbReference>
<comment type="catalytic activity">
    <reaction evidence="11 12">
        <text>2-formamido-N(1)-(5-O-phospho-beta-D-ribosyl)acetamidine + ATP = 5-amino-1-(5-phospho-beta-D-ribosyl)imidazole + ADP + phosphate + H(+)</text>
        <dbReference type="Rhea" id="RHEA:23032"/>
        <dbReference type="ChEBI" id="CHEBI:15378"/>
        <dbReference type="ChEBI" id="CHEBI:30616"/>
        <dbReference type="ChEBI" id="CHEBI:43474"/>
        <dbReference type="ChEBI" id="CHEBI:137981"/>
        <dbReference type="ChEBI" id="CHEBI:147287"/>
        <dbReference type="ChEBI" id="CHEBI:456216"/>
        <dbReference type="EC" id="6.3.3.1"/>
    </reaction>
</comment>
<evidence type="ECO:0000256" key="1">
    <source>
        <dbReference type="ARBA" id="ARBA00004686"/>
    </source>
</evidence>
<dbReference type="GO" id="GO:0046084">
    <property type="term" value="P:adenine biosynthetic process"/>
    <property type="evidence" value="ECO:0007669"/>
    <property type="project" value="TreeGrafter"/>
</dbReference>
<dbReference type="PANTHER" id="PTHR10520">
    <property type="entry name" value="TRIFUNCTIONAL PURINE BIOSYNTHETIC PROTEIN ADENOSINE-3-RELATED"/>
    <property type="match status" value="1"/>
</dbReference>
<evidence type="ECO:0000256" key="4">
    <source>
        <dbReference type="ARBA" id="ARBA00020367"/>
    </source>
</evidence>
<keyword evidence="6 12" id="KW-0547">Nucleotide-binding</keyword>
<dbReference type="PANTHER" id="PTHR10520:SF12">
    <property type="entry name" value="TRIFUNCTIONAL PURINE BIOSYNTHETIC PROTEIN ADENOSINE-3"/>
    <property type="match status" value="1"/>
</dbReference>
<evidence type="ECO:0000256" key="2">
    <source>
        <dbReference type="ARBA" id="ARBA00010280"/>
    </source>
</evidence>
<evidence type="ECO:0000259" key="14">
    <source>
        <dbReference type="Pfam" id="PF02769"/>
    </source>
</evidence>
<comment type="pathway">
    <text evidence="1 12">Purine metabolism; IMP biosynthesis via de novo pathway; 5-amino-1-(5-phospho-D-ribosyl)imidazole from N(2)-formyl-N(1)-(5-phospho-D-ribosyl)glycinamide: step 2/2.</text>
</comment>
<feature type="domain" description="PurM-like C-terminal" evidence="14">
    <location>
        <begin position="173"/>
        <end position="337"/>
    </location>
</feature>
<sequence length="342" mass="37236">MSKAYEQSGVNIHAGYEAVERMSSHVKRTMRKEVIGGLGGFGATFDLSELNMTAPVLVSGTDGVGTKLKLAIDNGKHDSIGIDAVAMCVNDILTTGAEPLYFLDYIATNKVVPEIIEQIVKGISDACVETNTALIGGETAEMGEMYHEGEYDVAGFAVGAVEKADYIDGSQVKEGQVIIGLASSGIHSNGYSLVRKLIQKSGIDLSTEFDNRTFIDVFLEPTRLYVRPVLALKKYISIKAMNHITGGGFYENIPRALPEGYAAQIDVKSFPTPKIFDWLQQQGEIETTEMYNIFNMGIGYTVIVDEKDATRALDILKEEGVEAYRIGQIVKNEDLAIELLGV</sequence>
<dbReference type="Gene3D" id="3.30.1330.10">
    <property type="entry name" value="PurM-like, N-terminal domain"/>
    <property type="match status" value="1"/>
</dbReference>
<dbReference type="GO" id="GO:0005524">
    <property type="term" value="F:ATP binding"/>
    <property type="evidence" value="ECO:0007669"/>
    <property type="project" value="UniProtKB-KW"/>
</dbReference>
<dbReference type="Pfam" id="PF00586">
    <property type="entry name" value="AIRS"/>
    <property type="match status" value="1"/>
</dbReference>
<dbReference type="AlphaFoldDB" id="A0A077UW44"/>
<evidence type="ECO:0000259" key="13">
    <source>
        <dbReference type="Pfam" id="PF00586"/>
    </source>
</evidence>
<evidence type="ECO:0000256" key="3">
    <source>
        <dbReference type="ARBA" id="ARBA00013047"/>
    </source>
</evidence>
<dbReference type="InterPro" id="IPR016188">
    <property type="entry name" value="PurM-like_N"/>
</dbReference>
<dbReference type="RefSeq" id="WP_047530567.1">
    <property type="nucleotide sequence ID" value="NZ_CCEH01000009.1"/>
</dbReference>
<dbReference type="Gene3D" id="3.90.650.10">
    <property type="entry name" value="PurM-like C-terminal domain"/>
    <property type="match status" value="1"/>
</dbReference>
<comment type="similarity">
    <text evidence="2 12">Belongs to the AIR synthase family.</text>
</comment>
<gene>
    <name evidence="12 15" type="primary">purM</name>
    <name evidence="15" type="ORF">ERS140147_01310</name>
</gene>
<dbReference type="SUPFAM" id="SSF56042">
    <property type="entry name" value="PurM C-terminal domain-like"/>
    <property type="match status" value="1"/>
</dbReference>
<evidence type="ECO:0000256" key="12">
    <source>
        <dbReference type="HAMAP-Rule" id="MF_00741"/>
    </source>
</evidence>
<dbReference type="Pfam" id="PF02769">
    <property type="entry name" value="AIRS_C"/>
    <property type="match status" value="1"/>
</dbReference>
<keyword evidence="12" id="KW-0963">Cytoplasm</keyword>
<evidence type="ECO:0000256" key="5">
    <source>
        <dbReference type="ARBA" id="ARBA00022598"/>
    </source>
</evidence>
<dbReference type="Proteomes" id="UP000044616">
    <property type="component" value="Unassembled WGS sequence"/>
</dbReference>
<proteinExistence type="inferred from homology"/>
<dbReference type="InterPro" id="IPR036676">
    <property type="entry name" value="PurM-like_C_sf"/>
</dbReference>
<accession>A0A077UW44</accession>
<dbReference type="EC" id="6.3.3.1" evidence="3 12"/>
<keyword evidence="12" id="KW-0658">Purine biosynthesis</keyword>
<evidence type="ECO:0000313" key="15">
    <source>
        <dbReference type="EMBL" id="CDR28183.1"/>
    </source>
</evidence>
<dbReference type="InterPro" id="IPR036921">
    <property type="entry name" value="PurM-like_N_sf"/>
</dbReference>
<dbReference type="InterPro" id="IPR010918">
    <property type="entry name" value="PurM-like_C_dom"/>
</dbReference>
<dbReference type="FunFam" id="3.90.650.10:FF:000001">
    <property type="entry name" value="Phosphoribosylformylglycinamidine cyclo-ligase"/>
    <property type="match status" value="1"/>
</dbReference>
<reference evidence="15 16" key="1">
    <citation type="submission" date="2014-05" db="EMBL/GenBank/DDBJ databases">
        <authorList>
            <person name="Aslett A.Martin."/>
            <person name="De Silva Nishadi"/>
        </authorList>
    </citation>
    <scope>NUCLEOTIDE SEQUENCE [LARGE SCALE GENOMIC DNA]</scope>
</reference>
<evidence type="ECO:0000313" key="16">
    <source>
        <dbReference type="Proteomes" id="UP000044616"/>
    </source>
</evidence>
<name>A0A077UW44_9STAP</name>
<evidence type="ECO:0000256" key="9">
    <source>
        <dbReference type="ARBA" id="ARBA00032931"/>
    </source>
</evidence>
<dbReference type="HAMAP" id="MF_00741">
    <property type="entry name" value="AIRS"/>
    <property type="match status" value="1"/>
</dbReference>
<keyword evidence="7 12" id="KW-0067">ATP-binding</keyword>
<dbReference type="SUPFAM" id="SSF55326">
    <property type="entry name" value="PurM N-terminal domain-like"/>
    <property type="match status" value="1"/>
</dbReference>